<gene>
    <name evidence="2" type="ORF">A19Y_1199</name>
</gene>
<proteinExistence type="predicted"/>
<keyword evidence="3" id="KW-1185">Reference proteome</keyword>
<keyword evidence="1" id="KW-0732">Signal</keyword>
<dbReference type="STRING" id="388467.A19Y_1199"/>
<accession>A0A073CDT1</accession>
<sequence>MISNQVRSCLIATIVPFMISLFMPMSGNAQTPSSNGNTDIFVLKTQDASHNMFHAPVISNFDWFNDGDKIGLTDGINEIDLDYTKLIDFDGDGRTDDAVIKIKSTQEILGVVLNADDFVLKGEFVSIPSVLTQPIACLPKTNTVTCQVPAFNPIILQSSSSITSSKSPELKGEINSKN</sequence>
<name>A0A073CDT1_PLAA1</name>
<evidence type="ECO:0000256" key="1">
    <source>
        <dbReference type="SAM" id="SignalP"/>
    </source>
</evidence>
<feature type="signal peptide" evidence="1">
    <location>
        <begin position="1"/>
        <end position="29"/>
    </location>
</feature>
<dbReference type="EMBL" id="CM002803">
    <property type="protein sequence ID" value="KEI66281.1"/>
    <property type="molecule type" value="Genomic_DNA"/>
</dbReference>
<evidence type="ECO:0000313" key="3">
    <source>
        <dbReference type="Proteomes" id="UP000027395"/>
    </source>
</evidence>
<dbReference type="Proteomes" id="UP000027395">
    <property type="component" value="Chromosome"/>
</dbReference>
<dbReference type="HOGENOM" id="CLU_1736791_0_0_3"/>
<organism evidence="2 3">
    <name type="scientific">Planktothrix agardhii (strain NIVA-CYA 126/8)</name>
    <dbReference type="NCBI Taxonomy" id="388467"/>
    <lineage>
        <taxon>Bacteria</taxon>
        <taxon>Bacillati</taxon>
        <taxon>Cyanobacteriota</taxon>
        <taxon>Cyanophyceae</taxon>
        <taxon>Oscillatoriophycideae</taxon>
        <taxon>Oscillatoriales</taxon>
        <taxon>Microcoleaceae</taxon>
        <taxon>Planktothrix</taxon>
    </lineage>
</organism>
<dbReference type="eggNOG" id="COG2931">
    <property type="taxonomic scope" value="Bacteria"/>
</dbReference>
<reference evidence="2 3" key="1">
    <citation type="journal article" date="2014" name="Appl. Environ. Microbiol.">
        <title>Elucidation of insertion elements encoded on plasmids and in vitro construction of shuttle vectors from the toxic cyanobacterium Planktothrix.</title>
        <authorList>
            <person name="Christiansen G."/>
            <person name="Goesmann A."/>
            <person name="Kurmayer R."/>
        </authorList>
    </citation>
    <scope>NUCLEOTIDE SEQUENCE [LARGE SCALE GENOMIC DNA]</scope>
    <source>
        <strain evidence="2 3">NIVA-CYA 126/8</strain>
    </source>
</reference>
<dbReference type="AlphaFoldDB" id="A0A073CDT1"/>
<protein>
    <submittedName>
        <fullName evidence="2">Uncharacterized protein</fullName>
    </submittedName>
</protein>
<evidence type="ECO:0000313" key="2">
    <source>
        <dbReference type="EMBL" id="KEI66281.1"/>
    </source>
</evidence>
<dbReference type="RefSeq" id="WP_052338654.1">
    <property type="nucleotide sequence ID" value="NZ_CM002803.1"/>
</dbReference>
<feature type="chain" id="PRO_5001687555" evidence="1">
    <location>
        <begin position="30"/>
        <end position="178"/>
    </location>
</feature>
<dbReference type="PATRIC" id="fig|388467.6.peg.1138"/>